<accession>A0ABS2MZH2</accession>
<dbReference type="EMBL" id="JAFBDR010000008">
    <property type="protein sequence ID" value="MBM7571294.1"/>
    <property type="molecule type" value="Genomic_DNA"/>
</dbReference>
<dbReference type="RefSeq" id="WP_204498804.1">
    <property type="nucleotide sequence ID" value="NZ_JAFBDR010000008.1"/>
</dbReference>
<sequence length="239" mass="27384">MKPRFILVFTLFVYLIGYHLPIANASANSVQEISDMASIVEEEGLSIQQWEVLAKENINPEKANEIAAFMEDHYPDASLSTEERDHGTKLIWNRHKNNDVSETYIIVIPDDSNYDYEFIFKLNGSAWNPSIVEYSQEIITTMKNHFFTENVTKFSCLKTQPNDKIDNVIFLENVLKNWNVQTLDEMKENDFVVLSGYTSRWETVIPTADKPMNIQLAARKGLGGKTTFTIGTPIIVTEY</sequence>
<reference evidence="1 2" key="1">
    <citation type="submission" date="2021-01" db="EMBL/GenBank/DDBJ databases">
        <title>Genomic Encyclopedia of Type Strains, Phase IV (KMG-IV): sequencing the most valuable type-strain genomes for metagenomic binning, comparative biology and taxonomic classification.</title>
        <authorList>
            <person name="Goeker M."/>
        </authorList>
    </citation>
    <scope>NUCLEOTIDE SEQUENCE [LARGE SCALE GENOMIC DNA]</scope>
    <source>
        <strain evidence="1 2">DSM 23711</strain>
    </source>
</reference>
<evidence type="ECO:0000313" key="1">
    <source>
        <dbReference type="EMBL" id="MBM7571294.1"/>
    </source>
</evidence>
<proteinExistence type="predicted"/>
<name>A0ABS2MZH2_9BACI</name>
<gene>
    <name evidence="1" type="ORF">JOC48_001790</name>
</gene>
<protein>
    <recommendedName>
        <fullName evidence="3">TATA-box binding</fullName>
    </recommendedName>
</protein>
<dbReference type="InterPro" id="IPR014794">
    <property type="entry name" value="DUF1779"/>
</dbReference>
<evidence type="ECO:0008006" key="3">
    <source>
        <dbReference type="Google" id="ProtNLM"/>
    </source>
</evidence>
<dbReference type="Gene3D" id="3.30.2030.10">
    <property type="entry name" value="YwmB-like"/>
    <property type="match status" value="1"/>
</dbReference>
<evidence type="ECO:0000313" key="2">
    <source>
        <dbReference type="Proteomes" id="UP001296943"/>
    </source>
</evidence>
<organism evidence="1 2">
    <name type="scientific">Aquibacillus albus</name>
    <dbReference type="NCBI Taxonomy" id="1168171"/>
    <lineage>
        <taxon>Bacteria</taxon>
        <taxon>Bacillati</taxon>
        <taxon>Bacillota</taxon>
        <taxon>Bacilli</taxon>
        <taxon>Bacillales</taxon>
        <taxon>Bacillaceae</taxon>
        <taxon>Aquibacillus</taxon>
    </lineage>
</organism>
<dbReference type="Pfam" id="PF08680">
    <property type="entry name" value="DUF1779"/>
    <property type="match status" value="1"/>
</dbReference>
<comment type="caution">
    <text evidence="1">The sequence shown here is derived from an EMBL/GenBank/DDBJ whole genome shotgun (WGS) entry which is preliminary data.</text>
</comment>
<dbReference type="InterPro" id="IPR036209">
    <property type="entry name" value="YwmB-like_sf"/>
</dbReference>
<dbReference type="SUPFAM" id="SSF143842">
    <property type="entry name" value="YwmB-like"/>
    <property type="match status" value="1"/>
</dbReference>
<keyword evidence="2" id="KW-1185">Reference proteome</keyword>
<dbReference type="Gene3D" id="3.30.360.40">
    <property type="entry name" value="YwmB-like"/>
    <property type="match status" value="1"/>
</dbReference>
<dbReference type="Proteomes" id="UP001296943">
    <property type="component" value="Unassembled WGS sequence"/>
</dbReference>